<feature type="domain" description="C2H2-type" evidence="2">
    <location>
        <begin position="68"/>
        <end position="93"/>
    </location>
</feature>
<accession>A0AA47LZP2</accession>
<evidence type="ECO:0000313" key="3">
    <source>
        <dbReference type="EMBL" id="KAK0130960.1"/>
    </source>
</evidence>
<evidence type="ECO:0000259" key="2">
    <source>
        <dbReference type="SMART" id="SM00355"/>
    </source>
</evidence>
<dbReference type="AlphaFoldDB" id="A0AA47LZP2"/>
<dbReference type="Proteomes" id="UP001174136">
    <property type="component" value="Unassembled WGS sequence"/>
</dbReference>
<evidence type="ECO:0000313" key="4">
    <source>
        <dbReference type="Proteomes" id="UP001174136"/>
    </source>
</evidence>
<organism evidence="3 4">
    <name type="scientific">Merluccius polli</name>
    <name type="common">Benguela hake</name>
    <name type="synonym">Merluccius cadenati</name>
    <dbReference type="NCBI Taxonomy" id="89951"/>
    <lineage>
        <taxon>Eukaryota</taxon>
        <taxon>Metazoa</taxon>
        <taxon>Chordata</taxon>
        <taxon>Craniata</taxon>
        <taxon>Vertebrata</taxon>
        <taxon>Euteleostomi</taxon>
        <taxon>Actinopterygii</taxon>
        <taxon>Neopterygii</taxon>
        <taxon>Teleostei</taxon>
        <taxon>Neoteleostei</taxon>
        <taxon>Acanthomorphata</taxon>
        <taxon>Zeiogadaria</taxon>
        <taxon>Gadariae</taxon>
        <taxon>Gadiformes</taxon>
        <taxon>Gadoidei</taxon>
        <taxon>Merlucciidae</taxon>
        <taxon>Merluccius</taxon>
    </lineage>
</organism>
<dbReference type="PANTHER" id="PTHR31912">
    <property type="entry name" value="IP13529P"/>
    <property type="match status" value="1"/>
</dbReference>
<sequence length="847" mass="97203">MKCRFCSFASASRERLLRHHRLRHGRGAYWPCVYSDCEHLTKTAFNSDKVGATDAPYLGRHFKNHETVCCPFLRCSFKTNNLKTFSSHKSRKHKHDDIRTCLRADLEKEPVSETDASDQPLGSEEETLPSSSRNSDVPEKEEYVDAETLEHRAAGLFLRMQTELHVSRHAVQKIVEGFNDIFHFSKSHSQQGIKAVLAEHGIELDDGVLRKINDAVFETNPLIISTEGKGALATDHRRNLYFKDKFPVIQPTEYTYERTHKQTFVYVSIIQVLETLLRQPDFAEKLVFSQGDNSGTFFSFRDGHYYRDNGLLGVQDASISIGLYIDDLELCNPLGSSKKIHKITAVYWVLLNLPSKFRSTLPLIQLACLGKTVDVRQFGYDAFLYPLIRDLGFLETVGVYIEALDTFVKGTVFCVCADNLGFQEAFNVEKFCRFCCISRDQIGNYEPRNFPLRTVMQHDSFVEQLKLSDKPKPCVNGVRSSCVLSKLSFFHPVTGFPPDLLHDLFEGVVPVELCLCLKELIRKGFITFDGLNNRIKQFPYKFSDLVNKPPPITKSSLASGKVKGNGHENWALLRLLPLLIGNYVPEQEPSWEILMDLKEIVEIIVSTTLSEGTLCYLGNKLSEHRQLLTGTFPAFKLKPKQHFIDHYVHLTRCFGPLVDLWTFRFESKHSFFKQAINDARCFKNVLLTLSTKHQQLMAYLLDTQQLFKPKLHIGSVDRVKISSLDEKLRTVLEKKYPNEDTVSLAKEVHLYGTKYVRDMIVSAGECSGLPEFFRILHILVDKWWKVYFVTTRLSSWYMEHYRSYQLIGNCNSDLEILDPETLNDYQPLAAYQVARTLMVTPRAWLLQ</sequence>
<keyword evidence="4" id="KW-1185">Reference proteome</keyword>
<dbReference type="PANTHER" id="PTHR31912:SF34">
    <property type="entry name" value="NOTOCHORD-RELATED PROTEIN"/>
    <property type="match status" value="1"/>
</dbReference>
<dbReference type="SMART" id="SM00355">
    <property type="entry name" value="ZnF_C2H2"/>
    <property type="match status" value="2"/>
</dbReference>
<feature type="region of interest" description="Disordered" evidence="1">
    <location>
        <begin position="108"/>
        <end position="143"/>
    </location>
</feature>
<comment type="caution">
    <text evidence="3">The sequence shown here is derived from an EMBL/GenBank/DDBJ whole genome shotgun (WGS) entry which is preliminary data.</text>
</comment>
<feature type="domain" description="C2H2-type" evidence="2">
    <location>
        <begin position="1"/>
        <end position="24"/>
    </location>
</feature>
<proteinExistence type="predicted"/>
<gene>
    <name evidence="3" type="ORF">N1851_034359</name>
</gene>
<evidence type="ECO:0000256" key="1">
    <source>
        <dbReference type="SAM" id="MobiDB-lite"/>
    </source>
</evidence>
<protein>
    <recommendedName>
        <fullName evidence="2">C2H2-type domain-containing protein</fullName>
    </recommendedName>
</protein>
<dbReference type="InterPro" id="IPR013087">
    <property type="entry name" value="Znf_C2H2_type"/>
</dbReference>
<reference evidence="3" key="1">
    <citation type="journal article" date="2023" name="Front. Mar. Sci.">
        <title>A new Merluccius polli reference genome to investigate the effects of global change in West African waters.</title>
        <authorList>
            <person name="Mateo J.L."/>
            <person name="Blanco-Fernandez C."/>
            <person name="Garcia-Vazquez E."/>
            <person name="Machado-Schiaffino G."/>
        </authorList>
    </citation>
    <scope>NUCLEOTIDE SEQUENCE</scope>
    <source>
        <strain evidence="3">C29</strain>
        <tissue evidence="3">Fin</tissue>
    </source>
</reference>
<dbReference type="EMBL" id="JAOPHQ010006587">
    <property type="protein sequence ID" value="KAK0130960.1"/>
    <property type="molecule type" value="Genomic_DNA"/>
</dbReference>
<name>A0AA47LZP2_MERPO</name>